<dbReference type="GO" id="GO:0016020">
    <property type="term" value="C:membrane"/>
    <property type="evidence" value="ECO:0007669"/>
    <property type="project" value="UniProtKB-ARBA"/>
</dbReference>
<evidence type="ECO:0000313" key="6">
    <source>
        <dbReference type="EMBL" id="OWM83762.1"/>
    </source>
</evidence>
<reference evidence="7" key="1">
    <citation type="journal article" date="2017" name="Plant J.">
        <title>The pomegranate (Punica granatum L.) genome and the genomics of punicalagin biosynthesis.</title>
        <authorList>
            <person name="Qin G."/>
            <person name="Xu C."/>
            <person name="Ming R."/>
            <person name="Tang H."/>
            <person name="Guyot R."/>
            <person name="Kramer E.M."/>
            <person name="Hu Y."/>
            <person name="Yi X."/>
            <person name="Qi Y."/>
            <person name="Xu X."/>
            <person name="Gao Z."/>
            <person name="Pan H."/>
            <person name="Jian J."/>
            <person name="Tian Y."/>
            <person name="Yue Z."/>
            <person name="Xu Y."/>
        </authorList>
    </citation>
    <scope>NUCLEOTIDE SEQUENCE [LARGE SCALE GENOMIC DNA]</scope>
    <source>
        <strain evidence="7">cv. Dabenzi</strain>
    </source>
</reference>
<evidence type="ECO:0000259" key="5">
    <source>
        <dbReference type="PROSITE" id="PS51207"/>
    </source>
</evidence>
<protein>
    <recommendedName>
        <fullName evidence="8">Sorting nexin-13</fullName>
    </recommendedName>
</protein>
<dbReference type="PROSITE" id="PS51207">
    <property type="entry name" value="PXA"/>
    <property type="match status" value="1"/>
</dbReference>
<gene>
    <name evidence="6" type="ORF">CDL15_Pgr004192</name>
</gene>
<feature type="compositionally biased region" description="Basic and acidic residues" evidence="3">
    <location>
        <begin position="308"/>
        <end position="321"/>
    </location>
</feature>
<dbReference type="EMBL" id="MTKT01001810">
    <property type="protein sequence ID" value="OWM83762.1"/>
    <property type="molecule type" value="Genomic_DNA"/>
</dbReference>
<dbReference type="InterPro" id="IPR013937">
    <property type="entry name" value="Sorting_nexin_C"/>
</dbReference>
<dbReference type="InterPro" id="IPR001683">
    <property type="entry name" value="PX_dom"/>
</dbReference>
<feature type="region of interest" description="Disordered" evidence="3">
    <location>
        <begin position="738"/>
        <end position="798"/>
    </location>
</feature>
<dbReference type="PROSITE" id="PS50195">
    <property type="entry name" value="PX"/>
    <property type="match status" value="1"/>
</dbReference>
<dbReference type="Pfam" id="PF08628">
    <property type="entry name" value="Nexin_C"/>
    <property type="match status" value="1"/>
</dbReference>
<feature type="region of interest" description="Disordered" evidence="3">
    <location>
        <begin position="301"/>
        <end position="333"/>
    </location>
</feature>
<dbReference type="InterPro" id="IPR036871">
    <property type="entry name" value="PX_dom_sf"/>
</dbReference>
<dbReference type="GO" id="GO:0005768">
    <property type="term" value="C:endosome"/>
    <property type="evidence" value="ECO:0007669"/>
    <property type="project" value="UniProtKB-ARBA"/>
</dbReference>
<organism evidence="6 7">
    <name type="scientific">Punica granatum</name>
    <name type="common">Pomegranate</name>
    <dbReference type="NCBI Taxonomy" id="22663"/>
    <lineage>
        <taxon>Eukaryota</taxon>
        <taxon>Viridiplantae</taxon>
        <taxon>Streptophyta</taxon>
        <taxon>Embryophyta</taxon>
        <taxon>Tracheophyta</taxon>
        <taxon>Spermatophyta</taxon>
        <taxon>Magnoliopsida</taxon>
        <taxon>eudicotyledons</taxon>
        <taxon>Gunneridae</taxon>
        <taxon>Pentapetalae</taxon>
        <taxon>rosids</taxon>
        <taxon>malvids</taxon>
        <taxon>Myrtales</taxon>
        <taxon>Lythraceae</taxon>
        <taxon>Punica</taxon>
    </lineage>
</organism>
<feature type="compositionally biased region" description="Polar residues" evidence="3">
    <location>
        <begin position="739"/>
        <end position="750"/>
    </location>
</feature>
<dbReference type="Proteomes" id="UP000197138">
    <property type="component" value="Unassembled WGS sequence"/>
</dbReference>
<dbReference type="Gene3D" id="3.30.1520.10">
    <property type="entry name" value="Phox-like domain"/>
    <property type="match status" value="1"/>
</dbReference>
<evidence type="ECO:0000256" key="3">
    <source>
        <dbReference type="SAM" id="MobiDB-lite"/>
    </source>
</evidence>
<comment type="caution">
    <text evidence="6">The sequence shown here is derived from an EMBL/GenBank/DDBJ whole genome shotgun (WGS) entry which is preliminary data.</text>
</comment>
<dbReference type="Pfam" id="PF02194">
    <property type="entry name" value="PXA"/>
    <property type="match status" value="1"/>
</dbReference>
<dbReference type="PANTHER" id="PTHR22999">
    <property type="entry name" value="PX SERINE/THREONINE KINASE PXK"/>
    <property type="match status" value="1"/>
</dbReference>
<dbReference type="InterPro" id="IPR051837">
    <property type="entry name" value="SortingNexin/PXDomain-PKLike"/>
</dbReference>
<name>A0A218XHD8_PUNGR</name>
<dbReference type="SUPFAM" id="SSF64268">
    <property type="entry name" value="PX domain"/>
    <property type="match status" value="1"/>
</dbReference>
<dbReference type="AlphaFoldDB" id="A0A218XHD8"/>
<feature type="domain" description="PX" evidence="4">
    <location>
        <begin position="558"/>
        <end position="670"/>
    </location>
</feature>
<dbReference type="SMART" id="SM00312">
    <property type="entry name" value="PX"/>
    <property type="match status" value="1"/>
</dbReference>
<evidence type="ECO:0000256" key="1">
    <source>
        <dbReference type="ARBA" id="ARBA00004496"/>
    </source>
</evidence>
<accession>A0A218XHD8</accession>
<evidence type="ECO:0008006" key="8">
    <source>
        <dbReference type="Google" id="ProtNLM"/>
    </source>
</evidence>
<dbReference type="CDD" id="cd06872">
    <property type="entry name" value="PX_SNX19_like_plant"/>
    <property type="match status" value="1"/>
</dbReference>
<sequence>MKAMETIQDLIEEGKLRTVWWALCIFAVTYFLSHTSKSMLMNIPVAILLVSGLRILLTEVEFRRKVRSGRPHTYLTLLERKQMSLNDSRLSTPPPPPKWKRKIGSPVVEAAANEFIEKLLKEFVVDLWYSDITPDKDFPEQIRGIILDAIGEISGRVKAINLVDLLTRDIIDLVGDHLDVFRRIQATIGTDVMRTLSSEERDERLKYHLMASKELHPALISPESEYKVLQHLMSGVIASVLKPREAQCPVVRSIARELVTCLVVQPLMNFASPVYVNEILELIFLALKEDGANIFSFGADQSTTSMPARHDSSTRCTRDVDASSSRNQSSSVNRETDIVLYKTGHSTADGSTSAIQEEQKAGNWAKVLEAATQRRTEVLTPENLENMWSRGRNYKKKEAKKVKGGEVEEPILAKSSGSIPTSDLREFRVSLGGKTIGPEEKAIVHLNPTSGLETPLTKGTDVKMYNSIKDSKESWFEENHEDELEDTVSADENITRLKRSSSTSALKVVPDSKKAFTAESRGPIISEFYNPSVVSRSGEYKVKSVSDVVYRSEGPHTPKLRCRVMGAYFEKLGSKSFAVYSIAVTDTECRTWFVKRRYSNFERLHRQLKEIPNYTLQLPPKRIFSSSTEDAFVHQRCIQLDKYLQDLLSIANVAEQHEVWDFLSASSKNYSFGKSSSVMRTLAVNVDDAVDDIVRQFKGVSNGLMRKVVGATPPPSEYSNLITERNLSWHGDEFETHISRQSTAETSSMSDNEEGDRDRNHGHEVNEWHSEDEVKFKSDPPRVVQHDEETGHLGSDRKDIVVKSDQMVKDAPMVVNFQVGPDQWGDPNGMPPEWTPPNVCVPMLNLVDKVFQLKRRGWLRRQVFWISKQILQLVMEDAIDDFLLRQIQWLRSEDTIAKGIHWVQDILWPNGKFFISLRSAVAPMDDDAQPGEKLLDTISKFGGSKGSKANSFELQLEATRRASDVKKMLFDGAPTALVSLVGPKQYRRCARDIYYFSQSTICVKQLTYGVLELLLISVFPELRDLVVDVRQKMAPRSPEKNSQAF</sequence>
<dbReference type="Pfam" id="PF00787">
    <property type="entry name" value="PX"/>
    <property type="match status" value="1"/>
</dbReference>
<feature type="compositionally biased region" description="Low complexity" evidence="3">
    <location>
        <begin position="323"/>
        <end position="333"/>
    </location>
</feature>
<dbReference type="GO" id="GO:0035091">
    <property type="term" value="F:phosphatidylinositol binding"/>
    <property type="evidence" value="ECO:0007669"/>
    <property type="project" value="InterPro"/>
</dbReference>
<evidence type="ECO:0000259" key="4">
    <source>
        <dbReference type="PROSITE" id="PS50195"/>
    </source>
</evidence>
<proteinExistence type="predicted"/>
<dbReference type="SMART" id="SM00313">
    <property type="entry name" value="PXA"/>
    <property type="match status" value="1"/>
</dbReference>
<feature type="compositionally biased region" description="Basic and acidic residues" evidence="3">
    <location>
        <begin position="756"/>
        <end position="798"/>
    </location>
</feature>
<evidence type="ECO:0000313" key="7">
    <source>
        <dbReference type="Proteomes" id="UP000197138"/>
    </source>
</evidence>
<comment type="subcellular location">
    <subcellularLocation>
        <location evidence="1">Cytoplasm</location>
    </subcellularLocation>
</comment>
<feature type="domain" description="PXA" evidence="5">
    <location>
        <begin position="105"/>
        <end position="288"/>
    </location>
</feature>
<evidence type="ECO:0000256" key="2">
    <source>
        <dbReference type="ARBA" id="ARBA00022490"/>
    </source>
</evidence>
<dbReference type="PANTHER" id="PTHR22999:SF23">
    <property type="entry name" value="SORTING NEXIN-16"/>
    <property type="match status" value="1"/>
</dbReference>
<keyword evidence="2" id="KW-0963">Cytoplasm</keyword>
<dbReference type="InterPro" id="IPR003114">
    <property type="entry name" value="Phox_assoc"/>
</dbReference>